<dbReference type="HOGENOM" id="CLU_546132_0_0_6"/>
<reference evidence="1 2" key="1">
    <citation type="submission" date="2014-11" db="EMBL/GenBank/DDBJ databases">
        <title>Complete Genome Sequence of Pseudoalteromonas sp. Strain OCN003 Isolated from Kaneohe Bay, Oahu, Hawaii.</title>
        <authorList>
            <person name="Beurmann S."/>
            <person name="Videau P."/>
            <person name="Ushijima B."/>
            <person name="Smith A.M."/>
            <person name="Aeby G.S."/>
            <person name="Callahan S.M."/>
            <person name="Belcaid M."/>
        </authorList>
    </citation>
    <scope>NUCLEOTIDE SEQUENCE [LARGE SCALE GENOMIC DNA]</scope>
    <source>
        <strain evidence="1 2">OCN003</strain>
    </source>
</reference>
<dbReference type="EMBL" id="CP009888">
    <property type="protein sequence ID" value="AIY64392.1"/>
    <property type="molecule type" value="Genomic_DNA"/>
</dbReference>
<organism evidence="1 2">
    <name type="scientific">Pseudoalteromonas piratica</name>
    <dbReference type="NCBI Taxonomy" id="1348114"/>
    <lineage>
        <taxon>Bacteria</taxon>
        <taxon>Pseudomonadati</taxon>
        <taxon>Pseudomonadota</taxon>
        <taxon>Gammaproteobacteria</taxon>
        <taxon>Alteromonadales</taxon>
        <taxon>Pseudoalteromonadaceae</taxon>
        <taxon>Pseudoalteromonas</taxon>
    </lineage>
</organism>
<proteinExistence type="predicted"/>
<dbReference type="AlphaFoldDB" id="A0A0A7EEE5"/>
<dbReference type="eggNOG" id="ENOG502ZA5B">
    <property type="taxonomic scope" value="Bacteria"/>
</dbReference>
<sequence length="499" mass="58570">MKRFIQYQTDRLSAIPNMASAISKKISEFQFDYRKMLEEASVFFESHYEYEAELAQIKKKNTAYQEHIDIVENYKKEKGKLPIIKGQRSAQRYLEKLHQKIDKGELRIKQIATERLKARGERYIALEKLIDNILDLLDGPKIFSQFLGTMVLSTPLPNETVRCTRNEKNKPIYITALTVALFEETRLFYQYKSPYLKQALSDVIGDDKVSLMQRHDHKPFSKEQKMAYREEVLKPIVKATLLRHIGSYSPHAEAIYQGNRFRLLDVEERNKLLSSIKRHSYLYLSQGVGLPQKRFDKKEERDEFFAVENAKLEFMKQLLDFDNQGPELRDLIRIPMVYASFMLSTKEEYDYRNMYRAYDILKDGMKQGEYNANFCALFLRMVGRFPLGSGIYFISNDTEQIEKGIVSSLFPKNPEEPYVKQITRNHIQSLSQSEVLVVRSTNIYFDSTRENSGIDEAIFTQRYQPPYVWNANEVWEVQVPALVFWKKDGTIKQSNLSQI</sequence>
<accession>A0A0A7EEE5</accession>
<dbReference type="OrthoDB" id="5751334at2"/>
<protein>
    <submittedName>
        <fullName evidence="1">Uncharacterized protein</fullName>
    </submittedName>
</protein>
<name>A0A0A7EEE5_9GAMM</name>
<gene>
    <name evidence="1" type="ORF">OM33_03935</name>
</gene>
<dbReference type="RefSeq" id="WP_038638995.1">
    <property type="nucleotide sequence ID" value="NZ_CP009888.1"/>
</dbReference>
<evidence type="ECO:0000313" key="2">
    <source>
        <dbReference type="Proteomes" id="UP000030341"/>
    </source>
</evidence>
<evidence type="ECO:0000313" key="1">
    <source>
        <dbReference type="EMBL" id="AIY64392.1"/>
    </source>
</evidence>
<dbReference type="KEGG" id="pseo:OM33_03935"/>
<keyword evidence="2" id="KW-1185">Reference proteome</keyword>
<dbReference type="Proteomes" id="UP000030341">
    <property type="component" value="Chromosome 1"/>
</dbReference>